<dbReference type="EMBL" id="CP040812">
    <property type="protein sequence ID" value="QCY71123.1"/>
    <property type="molecule type" value="Genomic_DNA"/>
</dbReference>
<dbReference type="RefSeq" id="WP_139067673.1">
    <property type="nucleotide sequence ID" value="NZ_CP040812.1"/>
</dbReference>
<evidence type="ECO:0000313" key="3">
    <source>
        <dbReference type="Proteomes" id="UP000309016"/>
    </source>
</evidence>
<dbReference type="AlphaFoldDB" id="A0A5B7X8Y7"/>
<gene>
    <name evidence="2" type="ORF">FHG64_17920</name>
</gene>
<keyword evidence="1" id="KW-1133">Transmembrane helix</keyword>
<sequence length="200" mass="23097">MKRTIIVITSAVITAILSYKIQSFEFILIVIILLSLIFLILAGIRNYFKRIRLGYIKVPVIIIGIGILGVVVSLFRPYENAVRDNGTVSDKLEYSYFTDQTDRKQLRSYFPILSELDQRDQVRMDQVIELHKQKNMVEPLDKFYAAFIYYHSDNSDDYKTASKLAAAAAKAPELKDHYQVQWLARASYDRSMLSIGKEEK</sequence>
<proteinExistence type="predicted"/>
<feature type="transmembrane region" description="Helical" evidence="1">
    <location>
        <begin position="55"/>
        <end position="75"/>
    </location>
</feature>
<evidence type="ECO:0000313" key="2">
    <source>
        <dbReference type="EMBL" id="QCY71123.1"/>
    </source>
</evidence>
<dbReference type="OrthoDB" id="852748at2"/>
<dbReference type="KEGG" id="afla:FHG64_17920"/>
<keyword evidence="3" id="KW-1185">Reference proteome</keyword>
<evidence type="ECO:0000256" key="1">
    <source>
        <dbReference type="SAM" id="Phobius"/>
    </source>
</evidence>
<feature type="transmembrane region" description="Helical" evidence="1">
    <location>
        <begin position="28"/>
        <end position="48"/>
    </location>
</feature>
<dbReference type="Proteomes" id="UP000309016">
    <property type="component" value="Chromosome"/>
</dbReference>
<reference evidence="2 3" key="1">
    <citation type="submission" date="2019-06" db="EMBL/GenBank/DDBJ databases">
        <title>Complete genome sequence of Antarcticibacterium flavum KCTC 52984T from an Antarctic marine sediment.</title>
        <authorList>
            <person name="Lee Y.M."/>
            <person name="Shin S.C."/>
        </authorList>
    </citation>
    <scope>NUCLEOTIDE SEQUENCE [LARGE SCALE GENOMIC DNA]</scope>
    <source>
        <strain evidence="2 3">KCTC 52984</strain>
    </source>
</reference>
<keyword evidence="1" id="KW-0812">Transmembrane</keyword>
<protein>
    <submittedName>
        <fullName evidence="2">Uncharacterized protein</fullName>
    </submittedName>
</protein>
<name>A0A5B7X8Y7_9FLAO</name>
<accession>A0A5B7X8Y7</accession>
<keyword evidence="1" id="KW-0472">Membrane</keyword>
<organism evidence="2 3">
    <name type="scientific">Antarcticibacterium flavum</name>
    <dbReference type="NCBI Taxonomy" id="2058175"/>
    <lineage>
        <taxon>Bacteria</taxon>
        <taxon>Pseudomonadati</taxon>
        <taxon>Bacteroidota</taxon>
        <taxon>Flavobacteriia</taxon>
        <taxon>Flavobacteriales</taxon>
        <taxon>Flavobacteriaceae</taxon>
        <taxon>Antarcticibacterium</taxon>
    </lineage>
</organism>